<comment type="caution">
    <text evidence="2">The sequence shown here is derived from an EMBL/GenBank/DDBJ whole genome shotgun (WGS) entry which is preliminary data.</text>
</comment>
<organism evidence="2 3">
    <name type="scientific">Candidatus Staskawiczbacteria bacterium RIFOXYC1_FULL_38_18</name>
    <dbReference type="NCBI Taxonomy" id="1802229"/>
    <lineage>
        <taxon>Bacteria</taxon>
        <taxon>Candidatus Staskawicziibacteriota</taxon>
    </lineage>
</organism>
<dbReference type="AlphaFoldDB" id="A0A1G2JEW3"/>
<keyword evidence="1" id="KW-1133">Transmembrane helix</keyword>
<name>A0A1G2JEW3_9BACT</name>
<dbReference type="EMBL" id="MHPP01000002">
    <property type="protein sequence ID" value="OGZ85473.1"/>
    <property type="molecule type" value="Genomic_DNA"/>
</dbReference>
<dbReference type="Proteomes" id="UP000177751">
    <property type="component" value="Unassembled WGS sequence"/>
</dbReference>
<reference evidence="2 3" key="1">
    <citation type="journal article" date="2016" name="Nat. Commun.">
        <title>Thousands of microbial genomes shed light on interconnected biogeochemical processes in an aquifer system.</title>
        <authorList>
            <person name="Anantharaman K."/>
            <person name="Brown C.T."/>
            <person name="Hug L.A."/>
            <person name="Sharon I."/>
            <person name="Castelle C.J."/>
            <person name="Probst A.J."/>
            <person name="Thomas B.C."/>
            <person name="Singh A."/>
            <person name="Wilkins M.J."/>
            <person name="Karaoz U."/>
            <person name="Brodie E.L."/>
            <person name="Williams K.H."/>
            <person name="Hubbard S.S."/>
            <person name="Banfield J.F."/>
        </authorList>
    </citation>
    <scope>NUCLEOTIDE SEQUENCE [LARGE SCALE GENOMIC DNA]</scope>
</reference>
<keyword evidence="1" id="KW-0812">Transmembrane</keyword>
<feature type="transmembrane region" description="Helical" evidence="1">
    <location>
        <begin position="20"/>
        <end position="41"/>
    </location>
</feature>
<sequence length="468" mass="51182">MQKEKSFFSRIHSQGGAVMIYLIIVIFVFMMIMLPVVSVLAGKLKLLRTAIEREAAIQIAEAGINYYQWHLSHFPSDYTDGTGQPGPYLHDYIDKDTQNNVGRFSLLIVPPQIGSTITTVTSTGWTNFNPNITRSITARFGVPSFTQYAFLSNDIMWIGEDEEISGKLHSNNGIRFDGIGNAPIASAKLTYTCPSSQGSPCPAVKDGVWGSAPQYVQSFWKFPVPAVDFSSLTSDLAAIKSLAQSGGFYLPPSSEQGYSLVFNADGTFSAYKVTKLQGTPTGWDVNGLAHNEDTDYKNRSLQFTSALPANGVIYVEDKTWVEGTVRGRVTVVAAKLPYDPSSAPTIYIPNNIIYSAKDGADVLGLISQKDVVVTFRAPDVLEINAAIISQNGSAQAFYYPSTIKESITIFGSLMTFGQWTWSWVNPGGQIISGHKNTYHIYDANLLYGPPPSFPLSASGYEILDWVSN</sequence>
<protein>
    <submittedName>
        <fullName evidence="2">Uncharacterized protein</fullName>
    </submittedName>
</protein>
<evidence type="ECO:0000313" key="3">
    <source>
        <dbReference type="Proteomes" id="UP000177751"/>
    </source>
</evidence>
<proteinExistence type="predicted"/>
<keyword evidence="1" id="KW-0472">Membrane</keyword>
<dbReference type="STRING" id="1802229.A2401_03150"/>
<evidence type="ECO:0000313" key="2">
    <source>
        <dbReference type="EMBL" id="OGZ85473.1"/>
    </source>
</evidence>
<accession>A0A1G2JEW3</accession>
<evidence type="ECO:0000256" key="1">
    <source>
        <dbReference type="SAM" id="Phobius"/>
    </source>
</evidence>
<gene>
    <name evidence="2" type="ORF">A2401_03150</name>
</gene>